<reference evidence="4" key="1">
    <citation type="journal article" date="2019" name="Int. J. Syst. Evol. Microbiol.">
        <title>The Global Catalogue of Microorganisms (GCM) 10K type strain sequencing project: providing services to taxonomists for standard genome sequencing and annotation.</title>
        <authorList>
            <consortium name="The Broad Institute Genomics Platform"/>
            <consortium name="The Broad Institute Genome Sequencing Center for Infectious Disease"/>
            <person name="Wu L."/>
            <person name="Ma J."/>
        </authorList>
    </citation>
    <scope>NUCLEOTIDE SEQUENCE [LARGE SCALE GENOMIC DNA]</scope>
    <source>
        <strain evidence="4">VKM B-3226</strain>
    </source>
</reference>
<name>A0ABV7RVQ1_9RHOB</name>
<evidence type="ECO:0000259" key="2">
    <source>
        <dbReference type="Pfam" id="PF21686"/>
    </source>
</evidence>
<keyword evidence="4" id="KW-1185">Reference proteome</keyword>
<dbReference type="GO" id="GO:0003910">
    <property type="term" value="F:DNA ligase (ATP) activity"/>
    <property type="evidence" value="ECO:0007669"/>
    <property type="project" value="UniProtKB-EC"/>
</dbReference>
<dbReference type="Pfam" id="PF21686">
    <property type="entry name" value="LigD_Prim-Pol"/>
    <property type="match status" value="1"/>
</dbReference>
<keyword evidence="3" id="KW-0436">Ligase</keyword>
<proteinExistence type="predicted"/>
<evidence type="ECO:0000313" key="3">
    <source>
        <dbReference type="EMBL" id="MFC3568117.1"/>
    </source>
</evidence>
<accession>A0ABV7RVQ1</accession>
<dbReference type="InterPro" id="IPR014145">
    <property type="entry name" value="LigD_pol_dom"/>
</dbReference>
<evidence type="ECO:0000256" key="1">
    <source>
        <dbReference type="SAM" id="MobiDB-lite"/>
    </source>
</evidence>
<protein>
    <submittedName>
        <fullName evidence="3">Non-homologous end-joining DNA ligase</fullName>
        <ecNumber evidence="3">6.5.1.1</ecNumber>
    </submittedName>
</protein>
<dbReference type="NCBIfam" id="TIGR02778">
    <property type="entry name" value="ligD_pol"/>
    <property type="match status" value="1"/>
</dbReference>
<dbReference type="EC" id="6.5.1.1" evidence="3"/>
<dbReference type="PANTHER" id="PTHR42705">
    <property type="entry name" value="BIFUNCTIONAL NON-HOMOLOGOUS END JOINING PROTEIN LIGD"/>
    <property type="match status" value="1"/>
</dbReference>
<gene>
    <name evidence="3" type="primary">ligD</name>
    <name evidence="3" type="ORF">ACFOMP_01465</name>
</gene>
<sequence length="320" mass="34709">MAQDAIRIAGIPVSSGKRVIFDQPRLTKADLARYYQAVAGPMLREMADRPLSLLRLPEGMTGERFFQKHPGKGFPKAVKTVEITESDGAAAPYAYVTDAAGIVGAVQMGSVEFHFWAAHRDRLDRPDRLVLDLDPDEALDFAAVRGAALDLRDLLADLGLAAWPLLTGGKGIHLVVPLRRILGWDRLKHFARGVAVLAAGRQPERFTAGMAKAGRSGRIFIDWLRNERGATAIAPFSIRARPGAPVACPVTWQELESIPRASVFGPEAALERGWGDLEPPPPQALTVRTVAALDDRSRAAGLGRGVRSSSPRPRSRPPCR</sequence>
<dbReference type="PANTHER" id="PTHR42705:SF2">
    <property type="entry name" value="BIFUNCTIONAL NON-HOMOLOGOUS END JOINING PROTEIN LIGD"/>
    <property type="match status" value="1"/>
</dbReference>
<dbReference type="InterPro" id="IPR052171">
    <property type="entry name" value="NHEJ_LigD"/>
</dbReference>
<dbReference type="EMBL" id="JBHRXE010000004">
    <property type="protein sequence ID" value="MFC3568117.1"/>
    <property type="molecule type" value="Genomic_DNA"/>
</dbReference>
<evidence type="ECO:0000313" key="4">
    <source>
        <dbReference type="Proteomes" id="UP001595596"/>
    </source>
</evidence>
<dbReference type="Proteomes" id="UP001595596">
    <property type="component" value="Unassembled WGS sequence"/>
</dbReference>
<dbReference type="Gene3D" id="3.90.920.10">
    <property type="entry name" value="DNA primase, PRIM domain"/>
    <property type="match status" value="1"/>
</dbReference>
<organism evidence="3 4">
    <name type="scientific">Paracoccus simplex</name>
    <dbReference type="NCBI Taxonomy" id="2086346"/>
    <lineage>
        <taxon>Bacteria</taxon>
        <taxon>Pseudomonadati</taxon>
        <taxon>Pseudomonadota</taxon>
        <taxon>Alphaproteobacteria</taxon>
        <taxon>Rhodobacterales</taxon>
        <taxon>Paracoccaceae</taxon>
        <taxon>Paracoccus</taxon>
    </lineage>
</organism>
<feature type="domain" description="DNA ligase D polymerase" evidence="2">
    <location>
        <begin position="27"/>
        <end position="271"/>
    </location>
</feature>
<comment type="caution">
    <text evidence="3">The sequence shown here is derived from an EMBL/GenBank/DDBJ whole genome shotgun (WGS) entry which is preliminary data.</text>
</comment>
<feature type="region of interest" description="Disordered" evidence="1">
    <location>
        <begin position="296"/>
        <end position="320"/>
    </location>
</feature>
<dbReference type="RefSeq" id="WP_379027627.1">
    <property type="nucleotide sequence ID" value="NZ_JBHRXE010000004.1"/>
</dbReference>